<comment type="caution">
    <text evidence="2">The sequence shown here is derived from an EMBL/GenBank/DDBJ whole genome shotgun (WGS) entry which is preliminary data.</text>
</comment>
<evidence type="ECO:0000256" key="1">
    <source>
        <dbReference type="ARBA" id="ARBA00011047"/>
    </source>
</evidence>
<organism evidence="2 3">
    <name type="scientific">Reticulomyxa filosa</name>
    <dbReference type="NCBI Taxonomy" id="46433"/>
    <lineage>
        <taxon>Eukaryota</taxon>
        <taxon>Sar</taxon>
        <taxon>Rhizaria</taxon>
        <taxon>Retaria</taxon>
        <taxon>Foraminifera</taxon>
        <taxon>Monothalamids</taxon>
        <taxon>Reticulomyxidae</taxon>
        <taxon>Reticulomyxa</taxon>
    </lineage>
</organism>
<reference evidence="2 3" key="1">
    <citation type="journal article" date="2013" name="Curr. Biol.">
        <title>The Genome of the Foraminiferan Reticulomyxa filosa.</title>
        <authorList>
            <person name="Glockner G."/>
            <person name="Hulsmann N."/>
            <person name="Schleicher M."/>
            <person name="Noegel A.A."/>
            <person name="Eichinger L."/>
            <person name="Gallinger C."/>
            <person name="Pawlowski J."/>
            <person name="Sierra R."/>
            <person name="Euteneuer U."/>
            <person name="Pillet L."/>
            <person name="Moustafa A."/>
            <person name="Platzer M."/>
            <person name="Groth M."/>
            <person name="Szafranski K."/>
            <person name="Schliwa M."/>
        </authorList>
    </citation>
    <scope>NUCLEOTIDE SEQUENCE [LARGE SCALE GENOMIC DNA]</scope>
</reference>
<protein>
    <recommendedName>
        <fullName evidence="4">Cell division cycle protein 123</fullName>
    </recommendedName>
</protein>
<gene>
    <name evidence="2" type="ORF">RFI_19924</name>
</gene>
<sequence length="288" mass="33977">MEMEELDVLQRKHLTKSGDLGRENNSLLGRLERKINTSLDEFAKKEKSAFEQKHFLADEFFVKLSTRSPKDATGVTLKTHGHLTRLQRIYEIADKLKVRNGHQAVELLSSSYRVFSDIANFKKFQVAFVHPLNIIIRQYFKYFNPVMEFRCFVFQRQLNAISQYLCYDNFDHLQVYFTLYVYICLHIGHIDIKTITRTRELIISFYTIVKEKLPYVNYVMDVFVDLENEHVFIVEINPFGAHSSSGSALFEWKKDFDILYHRQSDQNKSSNYFPVVRIAKMKQKSDPS</sequence>
<dbReference type="Pfam" id="PF07065">
    <property type="entry name" value="D123"/>
    <property type="match status" value="1"/>
</dbReference>
<dbReference type="EMBL" id="ASPP01016728">
    <property type="protein sequence ID" value="ETO17398.1"/>
    <property type="molecule type" value="Genomic_DNA"/>
</dbReference>
<dbReference type="InterPro" id="IPR009772">
    <property type="entry name" value="CDC123"/>
</dbReference>
<dbReference type="GO" id="GO:0005737">
    <property type="term" value="C:cytoplasm"/>
    <property type="evidence" value="ECO:0007669"/>
    <property type="project" value="TreeGrafter"/>
</dbReference>
<dbReference type="Proteomes" id="UP000023152">
    <property type="component" value="Unassembled WGS sequence"/>
</dbReference>
<evidence type="ECO:0000313" key="3">
    <source>
        <dbReference type="Proteomes" id="UP000023152"/>
    </source>
</evidence>
<dbReference type="PANTHER" id="PTHR15323:SF6">
    <property type="entry name" value="CELL DIVISION CYCLE PROTEIN 123 HOMOLOG"/>
    <property type="match status" value="1"/>
</dbReference>
<name>X6MTW8_RETFI</name>
<comment type="similarity">
    <text evidence="1">Belongs to the CDC123 family.</text>
</comment>
<evidence type="ECO:0000313" key="2">
    <source>
        <dbReference type="EMBL" id="ETO17398.1"/>
    </source>
</evidence>
<dbReference type="AlphaFoldDB" id="X6MTW8"/>
<keyword evidence="3" id="KW-1185">Reference proteome</keyword>
<evidence type="ECO:0008006" key="4">
    <source>
        <dbReference type="Google" id="ProtNLM"/>
    </source>
</evidence>
<dbReference type="PANTHER" id="PTHR15323">
    <property type="entry name" value="D123 PROTEIN"/>
    <property type="match status" value="1"/>
</dbReference>
<proteinExistence type="inferred from homology"/>
<accession>X6MTW8</accession>
<dbReference type="OrthoDB" id="360540at2759"/>